<reference evidence="3" key="2">
    <citation type="journal article" date="2021" name="PeerJ">
        <title>Extensive microbial diversity within the chicken gut microbiome revealed by metagenomics and culture.</title>
        <authorList>
            <person name="Gilroy R."/>
            <person name="Ravi A."/>
            <person name="Getino M."/>
            <person name="Pursley I."/>
            <person name="Horton D.L."/>
            <person name="Alikhan N.F."/>
            <person name="Baker D."/>
            <person name="Gharbi K."/>
            <person name="Hall N."/>
            <person name="Watson M."/>
            <person name="Adriaenssens E.M."/>
            <person name="Foster-Nyarko E."/>
            <person name="Jarju S."/>
            <person name="Secka A."/>
            <person name="Antonio M."/>
            <person name="Oren A."/>
            <person name="Chaudhuri R.R."/>
            <person name="La Ragione R."/>
            <person name="Hildebrand F."/>
            <person name="Pallen M.J."/>
        </authorList>
    </citation>
    <scope>NUCLEOTIDE SEQUENCE</scope>
    <source>
        <strain evidence="3">CHK195-4489</strain>
    </source>
</reference>
<feature type="signal peptide" evidence="2">
    <location>
        <begin position="1"/>
        <end position="25"/>
    </location>
</feature>
<protein>
    <submittedName>
        <fullName evidence="3">Uncharacterized protein</fullName>
    </submittedName>
</protein>
<evidence type="ECO:0000256" key="2">
    <source>
        <dbReference type="SAM" id="SignalP"/>
    </source>
</evidence>
<dbReference type="AlphaFoldDB" id="A0A9D1IAB7"/>
<dbReference type="SUPFAM" id="SSF49785">
    <property type="entry name" value="Galactose-binding domain-like"/>
    <property type="match status" value="1"/>
</dbReference>
<accession>A0A9D1IAB7</accession>
<dbReference type="InterPro" id="IPR008979">
    <property type="entry name" value="Galactose-bd-like_sf"/>
</dbReference>
<dbReference type="PROSITE" id="PS51257">
    <property type="entry name" value="PROKAR_LIPOPROTEIN"/>
    <property type="match status" value="1"/>
</dbReference>
<dbReference type="Gene3D" id="2.60.120.260">
    <property type="entry name" value="Galactose-binding domain-like"/>
    <property type="match status" value="1"/>
</dbReference>
<organism evidence="3 4">
    <name type="scientific">Candidatus Egerieisoma faecipullorum</name>
    <dbReference type="NCBI Taxonomy" id="2840963"/>
    <lineage>
        <taxon>Bacteria</taxon>
        <taxon>Bacillati</taxon>
        <taxon>Bacillota</taxon>
        <taxon>Clostridia</taxon>
        <taxon>Eubacteriales</taxon>
        <taxon>Clostridiaceae</taxon>
        <taxon>Clostridiaceae incertae sedis</taxon>
        <taxon>Candidatus Egerieisoma</taxon>
    </lineage>
</organism>
<reference evidence="3" key="1">
    <citation type="submission" date="2020-10" db="EMBL/GenBank/DDBJ databases">
        <authorList>
            <person name="Gilroy R."/>
        </authorList>
    </citation>
    <scope>NUCLEOTIDE SEQUENCE</scope>
    <source>
        <strain evidence="3">CHK195-4489</strain>
    </source>
</reference>
<evidence type="ECO:0000313" key="4">
    <source>
        <dbReference type="Proteomes" id="UP000824089"/>
    </source>
</evidence>
<evidence type="ECO:0000256" key="1">
    <source>
        <dbReference type="SAM" id="MobiDB-lite"/>
    </source>
</evidence>
<feature type="region of interest" description="Disordered" evidence="1">
    <location>
        <begin position="28"/>
        <end position="69"/>
    </location>
</feature>
<feature type="compositionally biased region" description="Low complexity" evidence="1">
    <location>
        <begin position="34"/>
        <end position="67"/>
    </location>
</feature>
<evidence type="ECO:0000313" key="3">
    <source>
        <dbReference type="EMBL" id="HIU29850.1"/>
    </source>
</evidence>
<dbReference type="Proteomes" id="UP000824089">
    <property type="component" value="Unassembled WGS sequence"/>
</dbReference>
<comment type="caution">
    <text evidence="3">The sequence shown here is derived from an EMBL/GenBank/DDBJ whole genome shotgun (WGS) entry which is preliminary data.</text>
</comment>
<gene>
    <name evidence="3" type="ORF">IAD50_06080</name>
</gene>
<feature type="chain" id="PRO_5039059368" evidence="2">
    <location>
        <begin position="26"/>
        <end position="286"/>
    </location>
</feature>
<name>A0A9D1IAB7_9CLOT</name>
<keyword evidence="2" id="KW-0732">Signal</keyword>
<proteinExistence type="predicted"/>
<sequence length="286" mass="31276">MKKNRKLSVLCICLLSILLLAGACADQTADDPKPTASSTPKTTEAPASAAPQSANTETSAPTAAPAEIPQDLTYTEIKTGEGSLKDYLYVETTDGEAANGPENLLDGNYETRWAYANSTLDYQLDVLFTRPCYLDRVQTTWFEESRIYFYELWAVCEATDGEDLIGDRELNEEPGFTEDSVGGLVDYLYYIFFDNSIGNKWVSIYEIDAIGFCVWSDTYEINEKAHTITIPQETSLEDFLSQLQIDGTFQASLGTADGSASSVAGGNALRISCGEAVAEYLILIAE</sequence>
<dbReference type="EMBL" id="DVMM01000127">
    <property type="protein sequence ID" value="HIU29850.1"/>
    <property type="molecule type" value="Genomic_DNA"/>
</dbReference>